<dbReference type="Gene3D" id="2.30.29.30">
    <property type="entry name" value="Pleckstrin-homology domain (PH domain)/Phosphotyrosine-binding domain (PTB)"/>
    <property type="match status" value="1"/>
</dbReference>
<proteinExistence type="predicted"/>
<sequence length="154" mass="17046">MDKLNILVDISLYASAGPIPLQHPIMFRTAYKYEFKAKGIKKKKVTLEISVEGVRVTLRKKKKPRGNITQDKAYKKGWQENRIHCLLRSKEISGITQTAVESFSSSPGGNRISFAVNIRALGNLISSIFAAVLSCLGPNLGYLKVDEFMNADGS</sequence>
<dbReference type="AlphaFoldDB" id="A0A9P0E6M5"/>
<organism evidence="1 2">
    <name type="scientific">Nezara viridula</name>
    <name type="common">Southern green stink bug</name>
    <name type="synonym">Cimex viridulus</name>
    <dbReference type="NCBI Taxonomy" id="85310"/>
    <lineage>
        <taxon>Eukaryota</taxon>
        <taxon>Metazoa</taxon>
        <taxon>Ecdysozoa</taxon>
        <taxon>Arthropoda</taxon>
        <taxon>Hexapoda</taxon>
        <taxon>Insecta</taxon>
        <taxon>Pterygota</taxon>
        <taxon>Neoptera</taxon>
        <taxon>Paraneoptera</taxon>
        <taxon>Hemiptera</taxon>
        <taxon>Heteroptera</taxon>
        <taxon>Panheteroptera</taxon>
        <taxon>Pentatomomorpha</taxon>
        <taxon>Pentatomoidea</taxon>
        <taxon>Pentatomidae</taxon>
        <taxon>Pentatominae</taxon>
        <taxon>Nezara</taxon>
    </lineage>
</organism>
<gene>
    <name evidence="1" type="ORF">NEZAVI_LOCUS785</name>
</gene>
<dbReference type="EMBL" id="OV725077">
    <property type="protein sequence ID" value="CAH1389367.1"/>
    <property type="molecule type" value="Genomic_DNA"/>
</dbReference>
<evidence type="ECO:0000313" key="2">
    <source>
        <dbReference type="Proteomes" id="UP001152798"/>
    </source>
</evidence>
<name>A0A9P0E6M5_NEZVI</name>
<reference evidence="1" key="1">
    <citation type="submission" date="2022-01" db="EMBL/GenBank/DDBJ databases">
        <authorList>
            <person name="King R."/>
        </authorList>
    </citation>
    <scope>NUCLEOTIDE SEQUENCE</scope>
</reference>
<dbReference type="InterPro" id="IPR011993">
    <property type="entry name" value="PH-like_dom_sf"/>
</dbReference>
<keyword evidence="2" id="KW-1185">Reference proteome</keyword>
<dbReference type="OrthoDB" id="10030336at2759"/>
<protein>
    <submittedName>
        <fullName evidence="1">Uncharacterized protein</fullName>
    </submittedName>
</protein>
<accession>A0A9P0E6M5</accession>
<evidence type="ECO:0000313" key="1">
    <source>
        <dbReference type="EMBL" id="CAH1389367.1"/>
    </source>
</evidence>
<dbReference type="Proteomes" id="UP001152798">
    <property type="component" value="Chromosome 1"/>
</dbReference>